<comment type="catalytic activity">
    <reaction evidence="2">
        <text>thiamine phosphate + ATP = thiamine diphosphate + ADP</text>
        <dbReference type="Rhea" id="RHEA:15913"/>
        <dbReference type="ChEBI" id="CHEBI:30616"/>
        <dbReference type="ChEBI" id="CHEBI:37575"/>
        <dbReference type="ChEBI" id="CHEBI:58937"/>
        <dbReference type="ChEBI" id="CHEBI:456216"/>
        <dbReference type="EC" id="2.7.4.16"/>
    </reaction>
</comment>
<keyword evidence="7" id="KW-1185">Reference proteome</keyword>
<feature type="binding site" evidence="2">
    <location>
        <position position="224"/>
    </location>
    <ligand>
        <name>Mg(2+)</name>
        <dbReference type="ChEBI" id="CHEBI:18420"/>
        <label>5</label>
    </ligand>
</feature>
<feature type="domain" description="PurM-like N-terminal" evidence="4">
    <location>
        <begin position="32"/>
        <end position="142"/>
    </location>
</feature>
<feature type="binding site" evidence="2">
    <location>
        <position position="332"/>
    </location>
    <ligand>
        <name>substrate</name>
    </ligand>
</feature>
<dbReference type="InterPro" id="IPR006283">
    <property type="entry name" value="ThiL-like"/>
</dbReference>
<feature type="binding site" evidence="2">
    <location>
        <position position="126"/>
    </location>
    <ligand>
        <name>Mg(2+)</name>
        <dbReference type="ChEBI" id="CHEBI:18420"/>
        <label>1</label>
    </ligand>
</feature>
<keyword evidence="2 6" id="KW-0808">Transferase</keyword>
<feature type="domain" description="PurM-like C-terminal" evidence="5">
    <location>
        <begin position="154"/>
        <end position="314"/>
    </location>
</feature>
<comment type="miscellaneous">
    <text evidence="2">Reaction mechanism of ThiL seems to utilize a direct, inline transfer of the gamma-phosphate of ATP to TMP rather than a phosphorylated enzyme intermediate.</text>
</comment>
<dbReference type="PANTHER" id="PTHR30270">
    <property type="entry name" value="THIAMINE-MONOPHOSPHATE KINASE"/>
    <property type="match status" value="1"/>
</dbReference>
<dbReference type="GO" id="GO:0009030">
    <property type="term" value="F:thiamine-phosphate kinase activity"/>
    <property type="evidence" value="ECO:0007669"/>
    <property type="project" value="UniProtKB-UniRule"/>
</dbReference>
<evidence type="ECO:0000256" key="2">
    <source>
        <dbReference type="HAMAP-Rule" id="MF_02128"/>
    </source>
</evidence>
<feature type="binding site" evidence="2">
    <location>
        <position position="221"/>
    </location>
    <ligand>
        <name>Mg(2+)</name>
        <dbReference type="ChEBI" id="CHEBI:18420"/>
        <label>3</label>
    </ligand>
</feature>
<dbReference type="HAMAP" id="MF_02128">
    <property type="entry name" value="TMP_kinase"/>
    <property type="match status" value="1"/>
</dbReference>
<proteinExistence type="inferred from homology"/>
<dbReference type="EC" id="2.7.4.16" evidence="2"/>
<evidence type="ECO:0000259" key="5">
    <source>
        <dbReference type="Pfam" id="PF02769"/>
    </source>
</evidence>
<keyword evidence="2" id="KW-0067">ATP-binding</keyword>
<feature type="binding site" evidence="2">
    <location>
        <position position="34"/>
    </location>
    <ligand>
        <name>Mg(2+)</name>
        <dbReference type="ChEBI" id="CHEBI:18420"/>
        <label>4</label>
    </ligand>
</feature>
<dbReference type="EMBL" id="VICE01000142">
    <property type="protein sequence ID" value="TQD39980.1"/>
    <property type="molecule type" value="Genomic_DNA"/>
</dbReference>
<evidence type="ECO:0000259" key="4">
    <source>
        <dbReference type="Pfam" id="PF00586"/>
    </source>
</evidence>
<feature type="binding site" evidence="2">
    <location>
        <position position="150"/>
    </location>
    <ligand>
        <name>ATP</name>
        <dbReference type="ChEBI" id="CHEBI:30616"/>
    </ligand>
</feature>
<feature type="binding site" evidence="2">
    <location>
        <position position="272"/>
    </location>
    <ligand>
        <name>substrate</name>
    </ligand>
</feature>
<dbReference type="PIRSF" id="PIRSF005303">
    <property type="entry name" value="Thiam_monoph_kin"/>
    <property type="match status" value="1"/>
</dbReference>
<dbReference type="InterPro" id="IPR010918">
    <property type="entry name" value="PurM-like_C_dom"/>
</dbReference>
<organism evidence="6 7">
    <name type="scientific">Marilutibacter aestuarii</name>
    <dbReference type="NCBI Taxonomy" id="1706195"/>
    <lineage>
        <taxon>Bacteria</taxon>
        <taxon>Pseudomonadati</taxon>
        <taxon>Pseudomonadota</taxon>
        <taxon>Gammaproteobacteria</taxon>
        <taxon>Lysobacterales</taxon>
        <taxon>Lysobacteraceae</taxon>
        <taxon>Marilutibacter</taxon>
    </lineage>
</organism>
<name>A0A507ZQW4_9GAMM</name>
<sequence>MHDAPPDPTEFDLIQRIRQRAAGRADVVLGIGDDAAILEAAPGRQLVVAMDTLNAGVHFPLHTAPADIGWKALAVNLSDLAAMGAEPAWCTLSLSLPERDGPWLDGFLDGFLAMAAAHGVALVGGDTTRGPLSVCVTAHGWVEPGAALRRSAARVGDDVWISGSLGDAAAGLRFALAPGEPAEDDEHTRAAVRWLRERLDRPTPRVDLGRALAGRAHAAIDVSDGLLADLDHVCEASGVGVRVWADALPCSASLSSVVDADLRRALQLGGGDDYELCFTAPAALRDALGELSLALAVPLSRIGTVGVGERVRVIDAGLDQDGPEWVPPRRGYVHFDPDPDTDPAPGPGTRND</sequence>
<feature type="binding site" evidence="2">
    <location>
        <position position="223"/>
    </location>
    <ligand>
        <name>ATP</name>
        <dbReference type="ChEBI" id="CHEBI:30616"/>
    </ligand>
</feature>
<dbReference type="RefSeq" id="WP_141519546.1">
    <property type="nucleotide sequence ID" value="NZ_VICE01000142.1"/>
</dbReference>
<dbReference type="Gene3D" id="3.30.1330.10">
    <property type="entry name" value="PurM-like, N-terminal domain"/>
    <property type="match status" value="1"/>
</dbReference>
<dbReference type="Gene3D" id="3.90.650.10">
    <property type="entry name" value="PurM-like C-terminal domain"/>
    <property type="match status" value="1"/>
</dbReference>
<protein>
    <recommendedName>
        <fullName evidence="2">Thiamine-monophosphate kinase</fullName>
        <shortName evidence="2">TMP kinase</shortName>
        <shortName evidence="2">Thiamine-phosphate kinase</shortName>
        <ecNumber evidence="2">2.7.4.16</ecNumber>
    </recommendedName>
</protein>
<evidence type="ECO:0000256" key="3">
    <source>
        <dbReference type="SAM" id="MobiDB-lite"/>
    </source>
</evidence>
<dbReference type="PANTHER" id="PTHR30270:SF0">
    <property type="entry name" value="THIAMINE-MONOPHOSPHATE KINASE"/>
    <property type="match status" value="1"/>
</dbReference>
<feature type="binding site" evidence="2">
    <location>
        <begin position="125"/>
        <end position="126"/>
    </location>
    <ligand>
        <name>ATP</name>
        <dbReference type="ChEBI" id="CHEBI:30616"/>
    </ligand>
</feature>
<comment type="caution">
    <text evidence="2">Lacks conserved residue(s) required for the propagation of feature annotation.</text>
</comment>
<reference evidence="6 7" key="1">
    <citation type="submission" date="2019-06" db="EMBL/GenBank/DDBJ databases">
        <title>Lysobacter alkalisoli sp. nov. isolated from saline soil.</title>
        <authorList>
            <person name="Sun J.-Q."/>
            <person name="Xu L."/>
        </authorList>
    </citation>
    <scope>NUCLEOTIDE SEQUENCE [LARGE SCALE GENOMIC DNA]</scope>
    <source>
        <strain evidence="6 7">JCM 31130</strain>
    </source>
</reference>
<comment type="function">
    <text evidence="2">Catalyzes the ATP-dependent phosphorylation of thiamine-monophosphate (TMP) to form thiamine-pyrophosphate (TPP), the active form of vitamin B1.</text>
</comment>
<dbReference type="InterPro" id="IPR036676">
    <property type="entry name" value="PurM-like_C_sf"/>
</dbReference>
<keyword evidence="1 2" id="KW-0784">Thiamine biosynthesis</keyword>
<dbReference type="UniPathway" id="UPA00060">
    <property type="reaction ID" value="UER00142"/>
</dbReference>
<evidence type="ECO:0000313" key="7">
    <source>
        <dbReference type="Proteomes" id="UP000318212"/>
    </source>
</evidence>
<dbReference type="Pfam" id="PF02769">
    <property type="entry name" value="AIRS_C"/>
    <property type="match status" value="1"/>
</dbReference>
<evidence type="ECO:0000256" key="1">
    <source>
        <dbReference type="ARBA" id="ARBA00022977"/>
    </source>
</evidence>
<feature type="binding site" evidence="2">
    <location>
        <position position="34"/>
    </location>
    <ligand>
        <name>Mg(2+)</name>
        <dbReference type="ChEBI" id="CHEBI:18420"/>
        <label>3</label>
    </ligand>
</feature>
<evidence type="ECO:0000313" key="6">
    <source>
        <dbReference type="EMBL" id="TQD39980.1"/>
    </source>
</evidence>
<feature type="binding site" evidence="2">
    <location>
        <position position="79"/>
    </location>
    <ligand>
        <name>Mg(2+)</name>
        <dbReference type="ChEBI" id="CHEBI:18420"/>
        <label>2</label>
    </ligand>
</feature>
<keyword evidence="2" id="KW-0547">Nucleotide-binding</keyword>
<dbReference type="SUPFAM" id="SSF55326">
    <property type="entry name" value="PurM N-terminal domain-like"/>
    <property type="match status" value="1"/>
</dbReference>
<dbReference type="InterPro" id="IPR036921">
    <property type="entry name" value="PurM-like_N_sf"/>
</dbReference>
<dbReference type="Pfam" id="PF00586">
    <property type="entry name" value="AIRS"/>
    <property type="match status" value="1"/>
</dbReference>
<feature type="binding site" evidence="2">
    <location>
        <position position="79"/>
    </location>
    <ligand>
        <name>Mg(2+)</name>
        <dbReference type="ChEBI" id="CHEBI:18420"/>
        <label>4</label>
    </ligand>
</feature>
<dbReference type="NCBIfam" id="TIGR01379">
    <property type="entry name" value="thiL"/>
    <property type="match status" value="1"/>
</dbReference>
<dbReference type="SUPFAM" id="SSF56042">
    <property type="entry name" value="PurM C-terminal domain-like"/>
    <property type="match status" value="1"/>
</dbReference>
<dbReference type="GO" id="GO:0009228">
    <property type="term" value="P:thiamine biosynthetic process"/>
    <property type="evidence" value="ECO:0007669"/>
    <property type="project" value="UniProtKB-KW"/>
</dbReference>
<dbReference type="GO" id="GO:0009229">
    <property type="term" value="P:thiamine diphosphate biosynthetic process"/>
    <property type="evidence" value="ECO:0007669"/>
    <property type="project" value="UniProtKB-UniRule"/>
</dbReference>
<dbReference type="Proteomes" id="UP000318212">
    <property type="component" value="Unassembled WGS sequence"/>
</dbReference>
<feature type="binding site" evidence="2">
    <location>
        <position position="51"/>
    </location>
    <ligand>
        <name>Mg(2+)</name>
        <dbReference type="ChEBI" id="CHEBI:18420"/>
        <label>2</label>
    </ligand>
</feature>
<feature type="binding site" evidence="2">
    <location>
        <position position="51"/>
    </location>
    <ligand>
        <name>Mg(2+)</name>
        <dbReference type="ChEBI" id="CHEBI:18420"/>
        <label>1</label>
    </ligand>
</feature>
<comment type="caution">
    <text evidence="6">The sequence shown here is derived from an EMBL/GenBank/DDBJ whole genome shotgun (WGS) entry which is preliminary data.</text>
</comment>
<feature type="binding site" evidence="2">
    <location>
        <position position="79"/>
    </location>
    <ligand>
        <name>Mg(2+)</name>
        <dbReference type="ChEBI" id="CHEBI:18420"/>
        <label>3</label>
    </ligand>
</feature>
<dbReference type="OrthoDB" id="9802811at2"/>
<keyword evidence="2 6" id="KW-0418">Kinase</keyword>
<keyword evidence="2" id="KW-0479">Metal-binding</keyword>
<dbReference type="InterPro" id="IPR016188">
    <property type="entry name" value="PurM-like_N"/>
</dbReference>
<dbReference type="GO" id="GO:0000287">
    <property type="term" value="F:magnesium ion binding"/>
    <property type="evidence" value="ECO:0007669"/>
    <property type="project" value="UniProtKB-UniRule"/>
</dbReference>
<dbReference type="AlphaFoldDB" id="A0A507ZQW4"/>
<accession>A0A507ZQW4</accession>
<feature type="binding site" evidence="2">
    <location>
        <position position="58"/>
    </location>
    <ligand>
        <name>substrate</name>
    </ligand>
</feature>
<gene>
    <name evidence="2 6" type="primary">thiL</name>
    <name evidence="6" type="ORF">FKV25_14725</name>
</gene>
<dbReference type="CDD" id="cd02194">
    <property type="entry name" value="ThiL"/>
    <property type="match status" value="1"/>
</dbReference>
<dbReference type="GO" id="GO:0005524">
    <property type="term" value="F:ATP binding"/>
    <property type="evidence" value="ECO:0007669"/>
    <property type="project" value="UniProtKB-UniRule"/>
</dbReference>
<keyword evidence="2" id="KW-0460">Magnesium</keyword>
<comment type="pathway">
    <text evidence="2">Cofactor biosynthesis; thiamine diphosphate biosynthesis; thiamine diphosphate from thiamine phosphate: step 1/1.</text>
</comment>
<comment type="similarity">
    <text evidence="2">Belongs to the thiamine-monophosphate kinase family.</text>
</comment>
<feature type="region of interest" description="Disordered" evidence="3">
    <location>
        <begin position="320"/>
        <end position="352"/>
    </location>
</feature>